<feature type="transmembrane region" description="Helical" evidence="1">
    <location>
        <begin position="195"/>
        <end position="216"/>
    </location>
</feature>
<dbReference type="GO" id="GO:0080120">
    <property type="term" value="P:CAAX-box protein maturation"/>
    <property type="evidence" value="ECO:0007669"/>
    <property type="project" value="UniProtKB-ARBA"/>
</dbReference>
<dbReference type="STRING" id="698758.AXY_03670"/>
<evidence type="ECO:0000256" key="1">
    <source>
        <dbReference type="SAM" id="Phobius"/>
    </source>
</evidence>
<evidence type="ECO:0000313" key="3">
    <source>
        <dbReference type="EMBL" id="BAM46499.1"/>
    </source>
</evidence>
<reference evidence="3 4" key="1">
    <citation type="submission" date="2011-01" db="EMBL/GenBank/DDBJ databases">
        <title>Whole genome sequence of Amphibacillus xylinus NBRC 15112.</title>
        <authorList>
            <person name="Nakazawa H."/>
            <person name="Katano Y."/>
            <person name="Nakamura S."/>
            <person name="Sasagawa M."/>
            <person name="Fukada J."/>
            <person name="Arai T."/>
            <person name="Sasakura N."/>
            <person name="Mochizuki D."/>
            <person name="Hosoyama A."/>
            <person name="Harada K."/>
            <person name="Horikawa H."/>
            <person name="Kato Y."/>
            <person name="Harada T."/>
            <person name="Sasaki K."/>
            <person name="Sekiguchi M."/>
            <person name="Hodoyama M."/>
            <person name="Nishiko R."/>
            <person name="Narita H."/>
            <person name="Hanamaki A."/>
            <person name="Hata C."/>
            <person name="Konno Y."/>
            <person name="Niimura Y."/>
            <person name="Yamazaki S."/>
            <person name="Fujita N."/>
        </authorList>
    </citation>
    <scope>NUCLEOTIDE SEQUENCE [LARGE SCALE GENOMIC DNA]</scope>
    <source>
        <strain evidence="4">ATCC 51415 / DSM 6626 / JCM 7361 / LMG 17667 / NBRC 15112 / Ep01</strain>
    </source>
</reference>
<keyword evidence="4" id="KW-1185">Reference proteome</keyword>
<dbReference type="Proteomes" id="UP000006294">
    <property type="component" value="Chromosome"/>
</dbReference>
<feature type="domain" description="CAAX prenyl protease 2/Lysostaphin resistance protein A-like" evidence="2">
    <location>
        <begin position="122"/>
        <end position="208"/>
    </location>
</feature>
<feature type="transmembrane region" description="Helical" evidence="1">
    <location>
        <begin position="175"/>
        <end position="190"/>
    </location>
</feature>
<evidence type="ECO:0000313" key="4">
    <source>
        <dbReference type="Proteomes" id="UP000006294"/>
    </source>
</evidence>
<keyword evidence="1" id="KW-0472">Membrane</keyword>
<dbReference type="OrthoDB" id="2194912at2"/>
<feature type="transmembrane region" description="Helical" evidence="1">
    <location>
        <begin position="79"/>
        <end position="101"/>
    </location>
</feature>
<dbReference type="Pfam" id="PF02517">
    <property type="entry name" value="Rce1-like"/>
    <property type="match status" value="1"/>
</dbReference>
<dbReference type="GO" id="GO:0004175">
    <property type="term" value="F:endopeptidase activity"/>
    <property type="evidence" value="ECO:0007669"/>
    <property type="project" value="UniProtKB-ARBA"/>
</dbReference>
<dbReference type="KEGG" id="axl:AXY_03670"/>
<dbReference type="HOGENOM" id="CLU_079560_0_0_9"/>
<evidence type="ECO:0000259" key="2">
    <source>
        <dbReference type="Pfam" id="PF02517"/>
    </source>
</evidence>
<protein>
    <recommendedName>
        <fullName evidence="2">CAAX prenyl protease 2/Lysostaphin resistance protein A-like domain-containing protein</fullName>
    </recommendedName>
</protein>
<feature type="transmembrane region" description="Helical" evidence="1">
    <location>
        <begin position="121"/>
        <end position="140"/>
    </location>
</feature>
<sequence>MTKRYLGIIFTYLFAQLSPVLVAKLLLPFDLDADSHNQIIMNWQVFIFLVAVFVSILLLNKKDQISDQSRSSDTMTFVWIVIGFFMALFGQALGNLLYMLIFGSVEQSQNTAQIMEIARAYPIFIIIVAIVGPILEEIIFRKIIFGELYKRSNFWIAGVISGLIFAVIHNDFTHIHLYFIMAFVFAFVYVKSKRIIVPIMAHVLMNTFVVIVQLTLPPNVIEQVNFIQMFL</sequence>
<dbReference type="PATRIC" id="fig|698758.3.peg.371"/>
<organism evidence="3 4">
    <name type="scientific">Amphibacillus xylanus (strain ATCC 51415 / DSM 6626 / JCM 7361 / LMG 17667 / NBRC 15112 / Ep01)</name>
    <dbReference type="NCBI Taxonomy" id="698758"/>
    <lineage>
        <taxon>Bacteria</taxon>
        <taxon>Bacillati</taxon>
        <taxon>Bacillota</taxon>
        <taxon>Bacilli</taxon>
        <taxon>Bacillales</taxon>
        <taxon>Bacillaceae</taxon>
        <taxon>Amphibacillus</taxon>
    </lineage>
</organism>
<proteinExistence type="predicted"/>
<dbReference type="eggNOG" id="COG1266">
    <property type="taxonomic scope" value="Bacteria"/>
</dbReference>
<dbReference type="PANTHER" id="PTHR36435:SF6">
    <property type="entry name" value="ABORTIVE INFECTION PROTEIN"/>
    <property type="match status" value="1"/>
</dbReference>
<gene>
    <name evidence="3" type="ordered locus">AXY_03670</name>
</gene>
<dbReference type="RefSeq" id="WP_015009105.1">
    <property type="nucleotide sequence ID" value="NC_018704.1"/>
</dbReference>
<name>K0IVP2_AMPXN</name>
<dbReference type="EMBL" id="AP012050">
    <property type="protein sequence ID" value="BAM46499.1"/>
    <property type="molecule type" value="Genomic_DNA"/>
</dbReference>
<dbReference type="InterPro" id="IPR052710">
    <property type="entry name" value="CAAX_protease"/>
</dbReference>
<keyword evidence="1" id="KW-1133">Transmembrane helix</keyword>
<dbReference type="InterPro" id="IPR003675">
    <property type="entry name" value="Rce1/LyrA-like_dom"/>
</dbReference>
<dbReference type="PANTHER" id="PTHR36435">
    <property type="entry name" value="SLR1288 PROTEIN"/>
    <property type="match status" value="1"/>
</dbReference>
<keyword evidence="1" id="KW-0812">Transmembrane</keyword>
<feature type="transmembrane region" description="Helical" evidence="1">
    <location>
        <begin position="39"/>
        <end position="59"/>
    </location>
</feature>
<accession>K0IVP2</accession>
<dbReference type="AlphaFoldDB" id="K0IVP2"/>
<feature type="transmembrane region" description="Helical" evidence="1">
    <location>
        <begin position="152"/>
        <end position="169"/>
    </location>
</feature>